<gene>
    <name evidence="12" type="ORF">H3309_08355</name>
</gene>
<evidence type="ECO:0000313" key="12">
    <source>
        <dbReference type="EMBL" id="QMW24442.1"/>
    </source>
</evidence>
<evidence type="ECO:0000256" key="6">
    <source>
        <dbReference type="ARBA" id="ARBA00023277"/>
    </source>
</evidence>
<keyword evidence="13" id="KW-1185">Reference proteome</keyword>
<keyword evidence="4" id="KW-0858">Xylan degradation</keyword>
<dbReference type="AlphaFoldDB" id="A0A7G5IM50"/>
<evidence type="ECO:0000256" key="2">
    <source>
        <dbReference type="ARBA" id="ARBA00004851"/>
    </source>
</evidence>
<protein>
    <recommendedName>
        <fullName evidence="3">endo-1,4-beta-xylanase</fullName>
        <ecNumber evidence="3">3.2.1.8</ecNumber>
    </recommendedName>
</protein>
<evidence type="ECO:0000256" key="1">
    <source>
        <dbReference type="ARBA" id="ARBA00000681"/>
    </source>
</evidence>
<dbReference type="GO" id="GO:0031176">
    <property type="term" value="F:endo-1,4-beta-xylanase activity"/>
    <property type="evidence" value="ECO:0007669"/>
    <property type="project" value="UniProtKB-EC"/>
</dbReference>
<comment type="catalytic activity">
    <reaction evidence="1">
        <text>Endohydrolysis of (1-&gt;4)-beta-D-xylosidic linkages in xylans.</text>
        <dbReference type="EC" id="3.2.1.8"/>
    </reaction>
</comment>
<dbReference type="Pfam" id="PF00457">
    <property type="entry name" value="Glyco_hydro_11"/>
    <property type="match status" value="1"/>
</dbReference>
<dbReference type="Gene3D" id="2.60.120.180">
    <property type="match status" value="1"/>
</dbReference>
<reference evidence="12 13" key="1">
    <citation type="submission" date="2020-07" db="EMBL/GenBank/DDBJ databases">
        <title>Complete genome sequence for Sandaracinobacter sp. M6.</title>
        <authorList>
            <person name="Tang Y."/>
            <person name="Liu Q."/>
            <person name="Guo Z."/>
            <person name="Lei P."/>
            <person name="Huang B."/>
        </authorList>
    </citation>
    <scope>NUCLEOTIDE SEQUENCE [LARGE SCALE GENOMIC DNA]</scope>
    <source>
        <strain evidence="12 13">M6</strain>
    </source>
</reference>
<keyword evidence="7" id="KW-0326">Glycosidase</keyword>
<evidence type="ECO:0000256" key="4">
    <source>
        <dbReference type="ARBA" id="ARBA00022651"/>
    </source>
</evidence>
<dbReference type="PANTHER" id="PTHR46828">
    <property type="entry name" value="ENDO-1,4-BETA-XYLANASE A-RELATED"/>
    <property type="match status" value="1"/>
</dbReference>
<dbReference type="PROSITE" id="PS51761">
    <property type="entry name" value="GH11_3"/>
    <property type="match status" value="1"/>
</dbReference>
<dbReference type="InterPro" id="IPR001137">
    <property type="entry name" value="Glyco_hydro_11"/>
</dbReference>
<keyword evidence="10" id="KW-0732">Signal</keyword>
<feature type="signal peptide" evidence="10">
    <location>
        <begin position="1"/>
        <end position="16"/>
    </location>
</feature>
<comment type="similarity">
    <text evidence="9">Belongs to the glycosyl hydrolase 11 (cellulase G) family.</text>
</comment>
<evidence type="ECO:0000256" key="7">
    <source>
        <dbReference type="ARBA" id="ARBA00023295"/>
    </source>
</evidence>
<dbReference type="RefSeq" id="WP_182298363.1">
    <property type="nucleotide sequence ID" value="NZ_CP059851.1"/>
</dbReference>
<evidence type="ECO:0000313" key="13">
    <source>
        <dbReference type="Proteomes" id="UP000515292"/>
    </source>
</evidence>
<proteinExistence type="inferred from homology"/>
<dbReference type="InterPro" id="IPR033123">
    <property type="entry name" value="GH11_dom"/>
</dbReference>
<feature type="chain" id="PRO_5029008170" description="endo-1,4-beta-xylanase" evidence="10">
    <location>
        <begin position="17"/>
        <end position="272"/>
    </location>
</feature>
<evidence type="ECO:0000259" key="11">
    <source>
        <dbReference type="PROSITE" id="PS51761"/>
    </source>
</evidence>
<evidence type="ECO:0000256" key="5">
    <source>
        <dbReference type="ARBA" id="ARBA00022801"/>
    </source>
</evidence>
<feature type="domain" description="GH11" evidence="11">
    <location>
        <begin position="60"/>
        <end position="262"/>
    </location>
</feature>
<organism evidence="12 13">
    <name type="scientific">Sandaracinobacteroides saxicola</name>
    <dbReference type="NCBI Taxonomy" id="2759707"/>
    <lineage>
        <taxon>Bacteria</taxon>
        <taxon>Pseudomonadati</taxon>
        <taxon>Pseudomonadota</taxon>
        <taxon>Alphaproteobacteria</taxon>
        <taxon>Sphingomonadales</taxon>
        <taxon>Sphingosinicellaceae</taxon>
        <taxon>Sandaracinobacteroides</taxon>
    </lineage>
</organism>
<sequence length="272" mass="30329">MLVTASVLLLPMGASAEQATVAPVADESSTPTDLIERTRPANDGKATVRYCETPDMQRGNSYIYLWPVGKKYTAEMWFSRNFDGTACLTNFGDRGFRIDWDLKTYGFLHEVGLYNLSIPVDSISGNPKARHRHRLSNITGGGGYTGLYGWFGKAGTPDSIELYINENWAGGDFGMGDTIKMGSIEVDGGVYDIYTRPRRGNRFVQWWSNRRTPRESGTISYKKHFDAWRKLGMPNAALTRLTFALEARWGVKTGGSVHYKSFHIDTPGGSTR</sequence>
<dbReference type="PANTHER" id="PTHR46828:SF2">
    <property type="entry name" value="ENDO-1,4-BETA-XYLANASE A-RELATED"/>
    <property type="match status" value="1"/>
</dbReference>
<accession>A0A7G5IM50</accession>
<dbReference type="SUPFAM" id="SSF49899">
    <property type="entry name" value="Concanavalin A-like lectins/glucanases"/>
    <property type="match status" value="1"/>
</dbReference>
<keyword evidence="6" id="KW-0119">Carbohydrate metabolism</keyword>
<evidence type="ECO:0000256" key="3">
    <source>
        <dbReference type="ARBA" id="ARBA00012590"/>
    </source>
</evidence>
<dbReference type="InterPro" id="IPR013320">
    <property type="entry name" value="ConA-like_dom_sf"/>
</dbReference>
<comment type="caution">
    <text evidence="9">Lacks conserved residue(s) required for the propagation of feature annotation.</text>
</comment>
<comment type="pathway">
    <text evidence="2">Glycan degradation; xylan degradation.</text>
</comment>
<dbReference type="Proteomes" id="UP000515292">
    <property type="component" value="Chromosome"/>
</dbReference>
<dbReference type="UniPathway" id="UPA00114"/>
<dbReference type="GO" id="GO:0045493">
    <property type="term" value="P:xylan catabolic process"/>
    <property type="evidence" value="ECO:0007669"/>
    <property type="project" value="UniProtKB-UniPathway"/>
</dbReference>
<dbReference type="KEGG" id="sand:H3309_08355"/>
<evidence type="ECO:0000256" key="9">
    <source>
        <dbReference type="PROSITE-ProRule" id="PRU01097"/>
    </source>
</evidence>
<evidence type="ECO:0000256" key="8">
    <source>
        <dbReference type="ARBA" id="ARBA00023326"/>
    </source>
</evidence>
<name>A0A7G5IM50_9SPHN</name>
<keyword evidence="5 12" id="KW-0378">Hydrolase</keyword>
<dbReference type="EC" id="3.2.1.8" evidence="3"/>
<dbReference type="InterPro" id="IPR013319">
    <property type="entry name" value="GH11/12"/>
</dbReference>
<evidence type="ECO:0000256" key="10">
    <source>
        <dbReference type="SAM" id="SignalP"/>
    </source>
</evidence>
<keyword evidence="8" id="KW-0624">Polysaccharide degradation</keyword>
<dbReference type="EMBL" id="CP059851">
    <property type="protein sequence ID" value="QMW24442.1"/>
    <property type="molecule type" value="Genomic_DNA"/>
</dbReference>